<dbReference type="AlphaFoldDB" id="A0AAT9HJ32"/>
<protein>
    <submittedName>
        <fullName evidence="2">Uncharacterized protein</fullName>
    </submittedName>
</protein>
<organism evidence="2">
    <name type="scientific">Streptomyces haneummycinicus</name>
    <dbReference type="NCBI Taxonomy" id="3074435"/>
    <lineage>
        <taxon>Bacteria</taxon>
        <taxon>Bacillati</taxon>
        <taxon>Actinomycetota</taxon>
        <taxon>Actinomycetes</taxon>
        <taxon>Kitasatosporales</taxon>
        <taxon>Streptomycetaceae</taxon>
        <taxon>Streptomyces</taxon>
    </lineage>
</organism>
<feature type="region of interest" description="Disordered" evidence="1">
    <location>
        <begin position="38"/>
        <end position="80"/>
    </location>
</feature>
<reference evidence="2" key="1">
    <citation type="submission" date="2024-06" db="EMBL/GenBank/DDBJ databases">
        <authorList>
            <consortium name="consrtm"/>
            <person name="Uemura M."/>
            <person name="Terahara T."/>
        </authorList>
    </citation>
    <scope>NUCLEOTIDE SEQUENCE</scope>
    <source>
        <strain evidence="2">KM77-8</strain>
    </source>
</reference>
<dbReference type="EMBL" id="AP035768">
    <property type="protein sequence ID" value="BFO17279.1"/>
    <property type="molecule type" value="Genomic_DNA"/>
</dbReference>
<reference evidence="2" key="2">
    <citation type="submission" date="2024-07" db="EMBL/GenBank/DDBJ databases">
        <title>Streptomyces haneummycinica sp. nov., a new antibiotic-producing actinobacterium isolated from marine sediment.</title>
        <authorList>
            <person name="Uemura M."/>
            <person name="Hamada M."/>
            <person name="Hirano S."/>
            <person name="Kobayashi K."/>
            <person name="Ohshiro T."/>
            <person name="Kobayashi T."/>
            <person name="Terahara T."/>
        </authorList>
    </citation>
    <scope>NUCLEOTIDE SEQUENCE</scope>
    <source>
        <strain evidence="2">KM77-8</strain>
    </source>
</reference>
<gene>
    <name evidence="2" type="ORF">SHKM778_36670</name>
</gene>
<evidence type="ECO:0000313" key="2">
    <source>
        <dbReference type="EMBL" id="BFO17279.1"/>
    </source>
</evidence>
<name>A0AAT9HJ32_9ACTN</name>
<proteinExistence type="predicted"/>
<evidence type="ECO:0000256" key="1">
    <source>
        <dbReference type="SAM" id="MobiDB-lite"/>
    </source>
</evidence>
<sequence length="111" mass="11659">MARQERTGRSSRTLVDCRRAADCRKVVVRNQRLSCAATGRGSTAGDVVQPGEEHHQADAREDGDVPLGAGQQRGEGAQDAHGEELLHIVEQQLPVAARGPAGTPALAGQDA</sequence>
<feature type="compositionally biased region" description="Basic and acidic residues" evidence="1">
    <location>
        <begin position="51"/>
        <end position="63"/>
    </location>
</feature>
<accession>A0AAT9HJ32</accession>